<evidence type="ECO:0000313" key="3">
    <source>
        <dbReference type="Proteomes" id="UP000601361"/>
    </source>
</evidence>
<dbReference type="RefSeq" id="WP_188557811.1">
    <property type="nucleotide sequence ID" value="NZ_BMGS01000005.1"/>
</dbReference>
<name>A0ABQ1WVW6_9BACT</name>
<sequence length="79" mass="7860">MKTRFLPFLALGAALLLASCNNAETRTDGTAGEAVSDMDKAADEGGVKADAVVIDNNAGPTVTADADSAMAADSAGTTR</sequence>
<comment type="caution">
    <text evidence="2">The sequence shown here is derived from an EMBL/GenBank/DDBJ whole genome shotgun (WGS) entry which is preliminary data.</text>
</comment>
<organism evidence="2 3">
    <name type="scientific">Hymenobacter glacieicola</name>
    <dbReference type="NCBI Taxonomy" id="1562124"/>
    <lineage>
        <taxon>Bacteria</taxon>
        <taxon>Pseudomonadati</taxon>
        <taxon>Bacteroidota</taxon>
        <taxon>Cytophagia</taxon>
        <taxon>Cytophagales</taxon>
        <taxon>Hymenobacteraceae</taxon>
        <taxon>Hymenobacter</taxon>
    </lineage>
</organism>
<feature type="chain" id="PRO_5047202997" description="Entericidin EcnAB" evidence="1">
    <location>
        <begin position="24"/>
        <end position="79"/>
    </location>
</feature>
<feature type="signal peptide" evidence="1">
    <location>
        <begin position="1"/>
        <end position="23"/>
    </location>
</feature>
<keyword evidence="3" id="KW-1185">Reference proteome</keyword>
<evidence type="ECO:0000256" key="1">
    <source>
        <dbReference type="SAM" id="SignalP"/>
    </source>
</evidence>
<reference evidence="3" key="1">
    <citation type="journal article" date="2019" name="Int. J. Syst. Evol. Microbiol.">
        <title>The Global Catalogue of Microorganisms (GCM) 10K type strain sequencing project: providing services to taxonomists for standard genome sequencing and annotation.</title>
        <authorList>
            <consortium name="The Broad Institute Genomics Platform"/>
            <consortium name="The Broad Institute Genome Sequencing Center for Infectious Disease"/>
            <person name="Wu L."/>
            <person name="Ma J."/>
        </authorList>
    </citation>
    <scope>NUCLEOTIDE SEQUENCE [LARGE SCALE GENOMIC DNA]</scope>
    <source>
        <strain evidence="3">CGMCC 1.12990</strain>
    </source>
</reference>
<dbReference type="PROSITE" id="PS51257">
    <property type="entry name" value="PROKAR_LIPOPROTEIN"/>
    <property type="match status" value="1"/>
</dbReference>
<accession>A0ABQ1WVW6</accession>
<dbReference type="Proteomes" id="UP000601361">
    <property type="component" value="Unassembled WGS sequence"/>
</dbReference>
<proteinExistence type="predicted"/>
<protein>
    <recommendedName>
        <fullName evidence="4">Entericidin EcnAB</fullName>
    </recommendedName>
</protein>
<evidence type="ECO:0008006" key="4">
    <source>
        <dbReference type="Google" id="ProtNLM"/>
    </source>
</evidence>
<gene>
    <name evidence="2" type="ORF">GCM10011378_21210</name>
</gene>
<evidence type="ECO:0000313" key="2">
    <source>
        <dbReference type="EMBL" id="GGG44636.1"/>
    </source>
</evidence>
<keyword evidence="1" id="KW-0732">Signal</keyword>
<dbReference type="EMBL" id="BMGS01000005">
    <property type="protein sequence ID" value="GGG44636.1"/>
    <property type="molecule type" value="Genomic_DNA"/>
</dbReference>